<dbReference type="Proteomes" id="UP000887580">
    <property type="component" value="Unplaced"/>
</dbReference>
<evidence type="ECO:0000313" key="1">
    <source>
        <dbReference type="Proteomes" id="UP000887580"/>
    </source>
</evidence>
<proteinExistence type="predicted"/>
<dbReference type="WBParaSite" id="PS1159_v2.g10197.t1">
    <property type="protein sequence ID" value="PS1159_v2.g10197.t1"/>
    <property type="gene ID" value="PS1159_v2.g10197"/>
</dbReference>
<accession>A0AC35ERM8</accession>
<protein>
    <submittedName>
        <fullName evidence="2">Uncharacterized protein</fullName>
    </submittedName>
</protein>
<name>A0AC35ERM8_9BILA</name>
<reference evidence="2" key="1">
    <citation type="submission" date="2022-11" db="UniProtKB">
        <authorList>
            <consortium name="WormBaseParasite"/>
        </authorList>
    </citation>
    <scope>IDENTIFICATION</scope>
</reference>
<organism evidence="1 2">
    <name type="scientific">Panagrolaimus sp. PS1159</name>
    <dbReference type="NCBI Taxonomy" id="55785"/>
    <lineage>
        <taxon>Eukaryota</taxon>
        <taxon>Metazoa</taxon>
        <taxon>Ecdysozoa</taxon>
        <taxon>Nematoda</taxon>
        <taxon>Chromadorea</taxon>
        <taxon>Rhabditida</taxon>
        <taxon>Tylenchina</taxon>
        <taxon>Panagrolaimomorpha</taxon>
        <taxon>Panagrolaimoidea</taxon>
        <taxon>Panagrolaimidae</taxon>
        <taxon>Panagrolaimus</taxon>
    </lineage>
</organism>
<evidence type="ECO:0000313" key="2">
    <source>
        <dbReference type="WBParaSite" id="PS1159_v2.g10197.t1"/>
    </source>
</evidence>
<sequence>MSDTVDIEVGKKDAKTRILSNTTVNTAAELGEKKVTFADVVRTTTIIKKWLLSVQHEDEGYQDDQMSEINTSLVFEPAGLSRTPSRATSLMNSIADLSIV</sequence>